<feature type="domain" description="Amino acid transporter transmembrane" evidence="8">
    <location>
        <begin position="10"/>
        <end position="369"/>
    </location>
</feature>
<protein>
    <submittedName>
        <fullName evidence="9">SLC32A</fullName>
    </submittedName>
</protein>
<feature type="transmembrane region" description="Helical" evidence="7">
    <location>
        <begin position="202"/>
        <end position="221"/>
    </location>
</feature>
<evidence type="ECO:0000256" key="6">
    <source>
        <dbReference type="SAM" id="MobiDB-lite"/>
    </source>
</evidence>
<evidence type="ECO:0000256" key="2">
    <source>
        <dbReference type="ARBA" id="ARBA00022448"/>
    </source>
</evidence>
<feature type="transmembrane region" description="Helical" evidence="7">
    <location>
        <begin position="44"/>
        <end position="68"/>
    </location>
</feature>
<dbReference type="Proteomes" id="UP000683360">
    <property type="component" value="Unassembled WGS sequence"/>
</dbReference>
<keyword evidence="2" id="KW-0813">Transport</keyword>
<evidence type="ECO:0000256" key="3">
    <source>
        <dbReference type="ARBA" id="ARBA00022692"/>
    </source>
</evidence>
<organism evidence="9 10">
    <name type="scientific">Mytilus edulis</name>
    <name type="common">Blue mussel</name>
    <dbReference type="NCBI Taxonomy" id="6550"/>
    <lineage>
        <taxon>Eukaryota</taxon>
        <taxon>Metazoa</taxon>
        <taxon>Spiralia</taxon>
        <taxon>Lophotrochozoa</taxon>
        <taxon>Mollusca</taxon>
        <taxon>Bivalvia</taxon>
        <taxon>Autobranchia</taxon>
        <taxon>Pteriomorphia</taxon>
        <taxon>Mytilida</taxon>
        <taxon>Mytiloidea</taxon>
        <taxon>Mytilidae</taxon>
        <taxon>Mytilinae</taxon>
        <taxon>Mytilus</taxon>
    </lineage>
</organism>
<comment type="subcellular location">
    <subcellularLocation>
        <location evidence="1">Membrane</location>
    </subcellularLocation>
</comment>
<feature type="transmembrane region" description="Helical" evidence="7">
    <location>
        <begin position="315"/>
        <end position="332"/>
    </location>
</feature>
<feature type="transmembrane region" description="Helical" evidence="7">
    <location>
        <begin position="12"/>
        <end position="32"/>
    </location>
</feature>
<feature type="transmembrane region" description="Helical" evidence="7">
    <location>
        <begin position="275"/>
        <end position="294"/>
    </location>
</feature>
<feature type="compositionally biased region" description="Low complexity" evidence="6">
    <location>
        <begin position="457"/>
        <end position="471"/>
    </location>
</feature>
<dbReference type="EMBL" id="CAJPWZ010002882">
    <property type="protein sequence ID" value="CAG2246786.1"/>
    <property type="molecule type" value="Genomic_DNA"/>
</dbReference>
<keyword evidence="4 7" id="KW-1133">Transmembrane helix</keyword>
<feature type="region of interest" description="Disordered" evidence="6">
    <location>
        <begin position="449"/>
        <end position="481"/>
    </location>
</feature>
<keyword evidence="10" id="KW-1185">Reference proteome</keyword>
<keyword evidence="3 7" id="KW-0812">Transmembrane</keyword>
<feature type="transmembrane region" description="Helical" evidence="7">
    <location>
        <begin position="161"/>
        <end position="182"/>
    </location>
</feature>
<accession>A0A8S3UZR8</accession>
<dbReference type="PANTHER" id="PTHR48017">
    <property type="entry name" value="OS05G0424000 PROTEIN-RELATED"/>
    <property type="match status" value="1"/>
</dbReference>
<feature type="transmembrane region" description="Helical" evidence="7">
    <location>
        <begin position="98"/>
        <end position="117"/>
    </location>
</feature>
<dbReference type="OrthoDB" id="655540at2759"/>
<dbReference type="AlphaFoldDB" id="A0A8S3UZR8"/>
<evidence type="ECO:0000256" key="7">
    <source>
        <dbReference type="SAM" id="Phobius"/>
    </source>
</evidence>
<feature type="region of interest" description="Disordered" evidence="6">
    <location>
        <begin position="386"/>
        <end position="432"/>
    </location>
</feature>
<dbReference type="GO" id="GO:0016020">
    <property type="term" value="C:membrane"/>
    <property type="evidence" value="ECO:0007669"/>
    <property type="project" value="UniProtKB-SubCell"/>
</dbReference>
<dbReference type="Pfam" id="PF01490">
    <property type="entry name" value="Aa_trans"/>
    <property type="match status" value="1"/>
</dbReference>
<feature type="region of interest" description="Disordered" evidence="6">
    <location>
        <begin position="574"/>
        <end position="628"/>
    </location>
</feature>
<dbReference type="Gene3D" id="1.20.1740.10">
    <property type="entry name" value="Amino acid/polyamine transporter I"/>
    <property type="match status" value="1"/>
</dbReference>
<dbReference type="InterPro" id="IPR013057">
    <property type="entry name" value="AA_transpt_TM"/>
</dbReference>
<name>A0A8S3UZR8_MYTED</name>
<feature type="transmembrane region" description="Helical" evidence="7">
    <location>
        <begin position="137"/>
        <end position="154"/>
    </location>
</feature>
<evidence type="ECO:0000259" key="8">
    <source>
        <dbReference type="Pfam" id="PF01490"/>
    </source>
</evidence>
<evidence type="ECO:0000256" key="5">
    <source>
        <dbReference type="ARBA" id="ARBA00023136"/>
    </source>
</evidence>
<gene>
    <name evidence="9" type="ORF">MEDL_58741</name>
</gene>
<comment type="caution">
    <text evidence="9">The sequence shown here is derived from an EMBL/GenBank/DDBJ whole genome shotgun (WGS) entry which is preliminary data.</text>
</comment>
<evidence type="ECO:0000313" key="9">
    <source>
        <dbReference type="EMBL" id="CAG2246786.1"/>
    </source>
</evidence>
<keyword evidence="5 7" id="KW-0472">Membrane</keyword>
<evidence type="ECO:0000313" key="10">
    <source>
        <dbReference type="Proteomes" id="UP000683360"/>
    </source>
</evidence>
<feature type="compositionally biased region" description="Polar residues" evidence="6">
    <location>
        <begin position="585"/>
        <end position="599"/>
    </location>
</feature>
<reference evidence="9" key="1">
    <citation type="submission" date="2021-03" db="EMBL/GenBank/DDBJ databases">
        <authorList>
            <person name="Bekaert M."/>
        </authorList>
    </citation>
    <scope>NUCLEOTIDE SEQUENCE</scope>
</reference>
<dbReference type="FunFam" id="1.20.1740.10:FF:000052">
    <property type="entry name" value="Lysine histidine transporter-like 3"/>
    <property type="match status" value="1"/>
</dbReference>
<sequence>MSNEQASHHGLTIWTTAVFIIGEIAGGGVLALPKAVEDTGWIGIPLLVVFTLTSSYTGTIIAKSWIIIQDRFPEYRNHVPDPYPVIGEKAYGKHGRHLVTFSINFTLFGASTVYLILASENIEDLMSDVTKDISFCYWLLILGAILTPITCLGTPADFWPIGVGATMSTGIACILILIQVLHDNKSAPPVTHSSTDFMKFSAAFGTLVFSVSGHPVFPTFIADMKKKTDFKWAILIGYIIVMLMYIPTTTSGYFVYGRNLNPNIVKNMTSGPITYIIDILMTLHLIFGYLILINPVCQGLEAKVGVPKAFTWKRCIARSTIVMVVIFVAESVPHFGAILSLIGGSTTTLLSYILPCVFYLKLAKGSNNQTSHKKYGISYQNAESTDEGDLSEQNYTEKQKKTPLIKDLNTTKHDIKEVNGAPPHSYEESDRELIEEISDQVSVQLTWTKTKAKEPEASSSKSKPALKSKPPSTRRRDAKRFDQWKATKTAVIPAEQVQQTTNTQTEARDSVVGHVLTPTKYKGEPVGVVVNRDIVTSPYNPNKACHRLVFYTSTNDRGKRSRIDYEDGFDIDHPDLLRTPPHTSPVYNEQSKEAIQSAIQAARPDTPYQQDQRSRSKMKAKRPTDSSL</sequence>
<feature type="transmembrane region" description="Helical" evidence="7">
    <location>
        <begin position="233"/>
        <end position="255"/>
    </location>
</feature>
<evidence type="ECO:0000256" key="4">
    <source>
        <dbReference type="ARBA" id="ARBA00022989"/>
    </source>
</evidence>
<proteinExistence type="predicted"/>
<evidence type="ECO:0000256" key="1">
    <source>
        <dbReference type="ARBA" id="ARBA00004370"/>
    </source>
</evidence>